<dbReference type="Pfam" id="PF00528">
    <property type="entry name" value="BPD_transp_1"/>
    <property type="match status" value="1"/>
</dbReference>
<keyword evidence="4 7" id="KW-0812">Transmembrane</keyword>
<feature type="transmembrane region" description="Helical" evidence="7">
    <location>
        <begin position="12"/>
        <end position="31"/>
    </location>
</feature>
<keyword evidence="3" id="KW-1003">Cell membrane</keyword>
<evidence type="ECO:0000256" key="1">
    <source>
        <dbReference type="ARBA" id="ARBA00004651"/>
    </source>
</evidence>
<gene>
    <name evidence="9" type="ORF">CTEST_02925</name>
</gene>
<dbReference type="PATRIC" id="fig|136857.5.peg.577"/>
<dbReference type="OrthoDB" id="9804439at2"/>
<feature type="transmembrane region" description="Helical" evidence="7">
    <location>
        <begin position="95"/>
        <end position="118"/>
    </location>
</feature>
<evidence type="ECO:0000256" key="2">
    <source>
        <dbReference type="ARBA" id="ARBA00022448"/>
    </source>
</evidence>
<dbReference type="AlphaFoldDB" id="A0A0G3H5J6"/>
<keyword evidence="2 7" id="KW-0813">Transport</keyword>
<reference evidence="9 10" key="1">
    <citation type="journal article" date="2015" name="Genome Announc.">
        <title>Complete Genome Sequence of the Type Strain Corynebacterium testudinoris DSM 44614, Recovered from Necrotic Lesions in the Mouth of a Tortoise.</title>
        <authorList>
            <person name="Ruckert C."/>
            <person name="Kriete M."/>
            <person name="Jaenicke S."/>
            <person name="Winkler A."/>
            <person name="Tauch A."/>
        </authorList>
    </citation>
    <scope>NUCLEOTIDE SEQUENCE [LARGE SCALE GENOMIC DNA]</scope>
    <source>
        <strain evidence="9 10">DSM 44614</strain>
    </source>
</reference>
<accession>A0A0G3H5J6</accession>
<dbReference type="EMBL" id="CP011545">
    <property type="protein sequence ID" value="AKK08040.1"/>
    <property type="molecule type" value="Genomic_DNA"/>
</dbReference>
<evidence type="ECO:0000256" key="6">
    <source>
        <dbReference type="ARBA" id="ARBA00023136"/>
    </source>
</evidence>
<keyword evidence="10" id="KW-1185">Reference proteome</keyword>
<evidence type="ECO:0000256" key="5">
    <source>
        <dbReference type="ARBA" id="ARBA00022989"/>
    </source>
</evidence>
<protein>
    <submittedName>
        <fullName evidence="9">Carbohydrate ABC transporter membrane protein 1, CUT1 family</fullName>
    </submittedName>
</protein>
<evidence type="ECO:0000313" key="10">
    <source>
        <dbReference type="Proteomes" id="UP000035540"/>
    </source>
</evidence>
<dbReference type="GO" id="GO:0055085">
    <property type="term" value="P:transmembrane transport"/>
    <property type="evidence" value="ECO:0007669"/>
    <property type="project" value="InterPro"/>
</dbReference>
<feature type="domain" description="ABC transmembrane type-1" evidence="8">
    <location>
        <begin position="93"/>
        <end position="299"/>
    </location>
</feature>
<evidence type="ECO:0000256" key="4">
    <source>
        <dbReference type="ARBA" id="ARBA00022692"/>
    </source>
</evidence>
<dbReference type="RefSeq" id="WP_047252466.1">
    <property type="nucleotide sequence ID" value="NZ_CP011545.1"/>
</dbReference>
<dbReference type="KEGG" id="cted:CTEST_02925"/>
<feature type="transmembrane region" description="Helical" evidence="7">
    <location>
        <begin position="219"/>
        <end position="238"/>
    </location>
</feature>
<comment type="subcellular location">
    <subcellularLocation>
        <location evidence="1 7">Cell membrane</location>
        <topology evidence="1 7">Multi-pass membrane protein</topology>
    </subcellularLocation>
</comment>
<dbReference type="SUPFAM" id="SSF161098">
    <property type="entry name" value="MetI-like"/>
    <property type="match status" value="1"/>
</dbReference>
<dbReference type="InterPro" id="IPR000515">
    <property type="entry name" value="MetI-like"/>
</dbReference>
<organism evidence="9 10">
    <name type="scientific">Corynebacterium testudinoris</name>
    <dbReference type="NCBI Taxonomy" id="136857"/>
    <lineage>
        <taxon>Bacteria</taxon>
        <taxon>Bacillati</taxon>
        <taxon>Actinomycetota</taxon>
        <taxon>Actinomycetes</taxon>
        <taxon>Mycobacteriales</taxon>
        <taxon>Corynebacteriaceae</taxon>
        <taxon>Corynebacterium</taxon>
    </lineage>
</organism>
<dbReference type="PANTHER" id="PTHR43005:SF2">
    <property type="entry name" value="INTEGRAL MEMBRANE SUGAR TRANSPORT PROTEIN"/>
    <property type="match status" value="1"/>
</dbReference>
<sequence length="335" mass="36799">MQTRARQARSAAWLIAPALIVLATVIGYPIIRAIYLSFQADKHLDPTSGVFVEGGFAGFDHYLYWITNRCMSPTGVVSTCPPGVLATDFWPAVRITLFFTVVTVLLETILGTIMALIMNGSYKGRGLVRAAVLIPWAIPTAVTAKLWQFIFADRGIINSIFSTDISWTTDPWAARSAVIIADVWKTSPFMALLILAGLQMIPKDVYEAARVDGASRWQQFVQITMPLVKPALMVAVLFRTLDALRMYDLPVIMISASSNSPTATISQLVVEDMRQNNFNSASALSTLIFLLIFAVAFIMIRFLGADVSGQRGLKKRKVPGVGRTKAKHQKEEVAA</sequence>
<keyword evidence="5 7" id="KW-1133">Transmembrane helix</keyword>
<dbReference type="PROSITE" id="PS50928">
    <property type="entry name" value="ABC_TM1"/>
    <property type="match status" value="1"/>
</dbReference>
<feature type="transmembrane region" description="Helical" evidence="7">
    <location>
        <begin position="130"/>
        <end position="152"/>
    </location>
</feature>
<name>A0A0G3H5J6_9CORY</name>
<dbReference type="Proteomes" id="UP000035540">
    <property type="component" value="Chromosome"/>
</dbReference>
<keyword evidence="6 7" id="KW-0472">Membrane</keyword>
<evidence type="ECO:0000256" key="3">
    <source>
        <dbReference type="ARBA" id="ARBA00022475"/>
    </source>
</evidence>
<feature type="transmembrane region" description="Helical" evidence="7">
    <location>
        <begin position="283"/>
        <end position="304"/>
    </location>
</feature>
<feature type="transmembrane region" description="Helical" evidence="7">
    <location>
        <begin position="172"/>
        <end position="198"/>
    </location>
</feature>
<reference evidence="10" key="2">
    <citation type="submission" date="2015-05" db="EMBL/GenBank/DDBJ databases">
        <title>Complete genome sequence of Corynebacterium testudinoris DSM 44614, recovered from necrotic lesions in the mouth of a tortoise.</title>
        <authorList>
            <person name="Ruckert C."/>
            <person name="Albersmeier A."/>
            <person name="Winkler A."/>
            <person name="Tauch A."/>
        </authorList>
    </citation>
    <scope>NUCLEOTIDE SEQUENCE [LARGE SCALE GENOMIC DNA]</scope>
    <source>
        <strain evidence="10">DSM 44614</strain>
    </source>
</reference>
<dbReference type="InterPro" id="IPR035906">
    <property type="entry name" value="MetI-like_sf"/>
</dbReference>
<dbReference type="CDD" id="cd06261">
    <property type="entry name" value="TM_PBP2"/>
    <property type="match status" value="1"/>
</dbReference>
<proteinExistence type="inferred from homology"/>
<evidence type="ECO:0000256" key="7">
    <source>
        <dbReference type="RuleBase" id="RU363032"/>
    </source>
</evidence>
<comment type="similarity">
    <text evidence="7">Belongs to the binding-protein-dependent transport system permease family.</text>
</comment>
<evidence type="ECO:0000313" key="9">
    <source>
        <dbReference type="EMBL" id="AKK08040.1"/>
    </source>
</evidence>
<dbReference type="STRING" id="136857.CTEST_02925"/>
<dbReference type="GO" id="GO:0005886">
    <property type="term" value="C:plasma membrane"/>
    <property type="evidence" value="ECO:0007669"/>
    <property type="project" value="UniProtKB-SubCell"/>
</dbReference>
<dbReference type="PANTHER" id="PTHR43005">
    <property type="entry name" value="BLR7065 PROTEIN"/>
    <property type="match status" value="1"/>
</dbReference>
<evidence type="ECO:0000259" key="8">
    <source>
        <dbReference type="PROSITE" id="PS50928"/>
    </source>
</evidence>
<dbReference type="Gene3D" id="1.10.3720.10">
    <property type="entry name" value="MetI-like"/>
    <property type="match status" value="1"/>
</dbReference>